<evidence type="ECO:0000313" key="3">
    <source>
        <dbReference type="Proteomes" id="UP000184267"/>
    </source>
</evidence>
<dbReference type="PANTHER" id="PTHR13707">
    <property type="entry name" value="KETOACID-COENZYME A TRANSFERASE"/>
    <property type="match status" value="1"/>
</dbReference>
<comment type="caution">
    <text evidence="2">The sequence shown here is derived from an EMBL/GenBank/DDBJ whole genome shotgun (WGS) entry which is preliminary data.</text>
</comment>
<dbReference type="OrthoDB" id="1933379at2759"/>
<accession>A0A1M2VK02</accession>
<dbReference type="InterPro" id="IPR004165">
    <property type="entry name" value="CoA_trans_fam_I"/>
</dbReference>
<sequence length="411" mass="44039">MLQCARRAYAARVIPSRALLRSRPSRNVGGTITLVRLEDRLGQADRVYSTAAAEDAVPRKKKVWDSVDEAIADVKSGDVLLSGGFGLCGTPDTLIAALAKRKDEVKDLTAVSNNVGSGEMGLGKLLYTGQIGKVMASYIGGNKHFESLYLNGQISLELIPQGTLVGRLHAQAAGFPAFYTPTGASTAVEEGSIPIRLKEGGMKAGVAIPGNKKETREFNGRKFVLEPAIAGDVAFVRAWKVDEVGNCVFRYTANNFSSTMARNAKLTIVEAENIVPVGSLSPNAIHLPGIYVDRIVKATAPKQVEFRTVATDANAKDENPVDPAKKAAIEQRHRIARRAAKELKDGFHVNLGIGMPTLVPEVCRFAPISSVIEAHVVCNAQFLPPSVKVWLQSENGILGMGPYPPSDKVDA</sequence>
<keyword evidence="1" id="KW-0808">Transferase</keyword>
<dbReference type="SUPFAM" id="SSF100950">
    <property type="entry name" value="NagB/RpiA/CoA transferase-like"/>
    <property type="match status" value="1"/>
</dbReference>
<proteinExistence type="predicted"/>
<gene>
    <name evidence="2" type="ORF">TRAPUB_1265</name>
</gene>
<dbReference type="Gene3D" id="3.40.1080.10">
    <property type="entry name" value="Glutaconate Coenzyme A-transferase"/>
    <property type="match status" value="3"/>
</dbReference>
<dbReference type="GO" id="GO:0008410">
    <property type="term" value="F:CoA-transferase activity"/>
    <property type="evidence" value="ECO:0007669"/>
    <property type="project" value="InterPro"/>
</dbReference>
<dbReference type="PROSITE" id="PS01274">
    <property type="entry name" value="COA_TRANSF_2"/>
    <property type="match status" value="1"/>
</dbReference>
<dbReference type="STRING" id="154538.A0A1M2VK02"/>
<keyword evidence="3" id="KW-1185">Reference proteome</keyword>
<dbReference type="InterPro" id="IPR037171">
    <property type="entry name" value="NagB/RpiA_transferase-like"/>
</dbReference>
<dbReference type="InterPro" id="IPR004164">
    <property type="entry name" value="CoA_transf_AS"/>
</dbReference>
<evidence type="ECO:0000313" key="2">
    <source>
        <dbReference type="EMBL" id="OJT07863.1"/>
    </source>
</evidence>
<dbReference type="Proteomes" id="UP000184267">
    <property type="component" value="Unassembled WGS sequence"/>
</dbReference>
<evidence type="ECO:0008006" key="4">
    <source>
        <dbReference type="Google" id="ProtNLM"/>
    </source>
</evidence>
<dbReference type="EMBL" id="MNAD01001113">
    <property type="protein sequence ID" value="OJT07863.1"/>
    <property type="molecule type" value="Genomic_DNA"/>
</dbReference>
<evidence type="ECO:0000256" key="1">
    <source>
        <dbReference type="ARBA" id="ARBA00022679"/>
    </source>
</evidence>
<name>A0A1M2VK02_TRAPU</name>
<dbReference type="AlphaFoldDB" id="A0A1M2VK02"/>
<dbReference type="OMA" id="ELEYVPM"/>
<dbReference type="PANTHER" id="PTHR13707:SF60">
    <property type="entry name" value="ACETATE COA-TRANSFERASE SUBUNIT ALPHA"/>
    <property type="match status" value="1"/>
</dbReference>
<protein>
    <recommendedName>
        <fullName evidence="4">Succinyl-CoA:3-ketoacid coenzyme A transferase 1, mitochondrial</fullName>
    </recommendedName>
</protein>
<organism evidence="2 3">
    <name type="scientific">Trametes pubescens</name>
    <name type="common">White-rot fungus</name>
    <dbReference type="NCBI Taxonomy" id="154538"/>
    <lineage>
        <taxon>Eukaryota</taxon>
        <taxon>Fungi</taxon>
        <taxon>Dikarya</taxon>
        <taxon>Basidiomycota</taxon>
        <taxon>Agaricomycotina</taxon>
        <taxon>Agaricomycetes</taxon>
        <taxon>Polyporales</taxon>
        <taxon>Polyporaceae</taxon>
        <taxon>Trametes</taxon>
    </lineage>
</organism>
<reference evidence="2 3" key="1">
    <citation type="submission" date="2016-10" db="EMBL/GenBank/DDBJ databases">
        <title>Genome sequence of the basidiomycete white-rot fungus Trametes pubescens.</title>
        <authorList>
            <person name="Makela M.R."/>
            <person name="Granchi Z."/>
            <person name="Peng M."/>
            <person name="De Vries R.P."/>
            <person name="Grigoriev I."/>
            <person name="Riley R."/>
            <person name="Hilden K."/>
        </authorList>
    </citation>
    <scope>NUCLEOTIDE SEQUENCE [LARGE SCALE GENOMIC DNA]</scope>
    <source>
        <strain evidence="2 3">FBCC735</strain>
    </source>
</reference>
<dbReference type="SMART" id="SM00882">
    <property type="entry name" value="CoA_trans"/>
    <property type="match status" value="1"/>
</dbReference>
<dbReference type="Pfam" id="PF01144">
    <property type="entry name" value="CoA_trans"/>
    <property type="match status" value="2"/>
</dbReference>